<protein>
    <recommendedName>
        <fullName evidence="3">Peptidylprolyl isomerase</fullName>
    </recommendedName>
</protein>
<organism evidence="1 2">
    <name type="scientific">Faecalibacterium prausnitzii M21/2</name>
    <dbReference type="NCBI Taxonomy" id="411485"/>
    <lineage>
        <taxon>Bacteria</taxon>
        <taxon>Bacillati</taxon>
        <taxon>Bacillota</taxon>
        <taxon>Clostridia</taxon>
        <taxon>Eubacteriales</taxon>
        <taxon>Oscillospiraceae</taxon>
        <taxon>Faecalibacterium</taxon>
    </lineage>
</organism>
<dbReference type="Proteomes" id="UP000005945">
    <property type="component" value="Unassembled WGS sequence"/>
</dbReference>
<evidence type="ECO:0008006" key="3">
    <source>
        <dbReference type="Google" id="ProtNLM"/>
    </source>
</evidence>
<gene>
    <name evidence="1" type="ORF">FAEPRAM212_01573</name>
</gene>
<dbReference type="HOGENOM" id="CLU_198304_0_0_9"/>
<evidence type="ECO:0000313" key="2">
    <source>
        <dbReference type="Proteomes" id="UP000005945"/>
    </source>
</evidence>
<reference evidence="1 2" key="1">
    <citation type="submission" date="2007-09" db="EMBL/GenBank/DDBJ databases">
        <title>Draft genome sequence of Faecalibacterium prausnitzii M21/2.</title>
        <authorList>
            <person name="Sudarsanam P."/>
            <person name="Ley R."/>
            <person name="Guruge J."/>
            <person name="Turnbaugh P.J."/>
            <person name="Mahowald M."/>
            <person name="Liep D."/>
            <person name="Gordon J."/>
        </authorList>
    </citation>
    <scope>NUCLEOTIDE SEQUENCE [LARGE SCALE GENOMIC DNA]</scope>
    <source>
        <strain evidence="1 2">M21/2</strain>
    </source>
</reference>
<reference evidence="1 2" key="2">
    <citation type="submission" date="2007-09" db="EMBL/GenBank/DDBJ databases">
        <authorList>
            <person name="Fulton L."/>
            <person name="Clifton S."/>
            <person name="Fulton B."/>
            <person name="Xu J."/>
            <person name="Minx P."/>
            <person name="Pepin K.H."/>
            <person name="Johnson M."/>
            <person name="Thiruvilangam P."/>
            <person name="Bhonagiri V."/>
            <person name="Nash W.E."/>
            <person name="Mardis E.R."/>
            <person name="Wilson R.K."/>
        </authorList>
    </citation>
    <scope>NUCLEOTIDE SEQUENCE [LARGE SCALE GENOMIC DNA]</scope>
    <source>
        <strain evidence="1 2">M21/2</strain>
    </source>
</reference>
<evidence type="ECO:0000313" key="1">
    <source>
        <dbReference type="EMBL" id="EDP21752.1"/>
    </source>
</evidence>
<proteinExistence type="predicted"/>
<dbReference type="AlphaFoldDB" id="A8SB60"/>
<name>A8SB60_9FIRM</name>
<sequence>MADEKLDYSDPSLLLSEVNKAIATVMVGGQSYKIGSRSLTRANLTELRNLRADLAAQVEEQGNTDFFRNTYAAFFEGR</sequence>
<comment type="caution">
    <text evidence="1">The sequence shown here is derived from an EMBL/GenBank/DDBJ whole genome shotgun (WGS) entry which is preliminary data.</text>
</comment>
<dbReference type="GeneID" id="75068353"/>
<accession>A8SB60</accession>
<dbReference type="RefSeq" id="WP_005923742.1">
    <property type="nucleotide sequence ID" value="NZ_DS483500.1"/>
</dbReference>
<dbReference type="EMBL" id="ABED02000025">
    <property type="protein sequence ID" value="EDP21752.1"/>
    <property type="molecule type" value="Genomic_DNA"/>
</dbReference>